<protein>
    <recommendedName>
        <fullName evidence="6">Zn(2)-C6 fungal-type domain-containing protein</fullName>
    </recommendedName>
</protein>
<dbReference type="PROSITE" id="PS50048">
    <property type="entry name" value="ZN2_CY6_FUNGAL_2"/>
    <property type="match status" value="1"/>
</dbReference>
<dbReference type="GO" id="GO:0000981">
    <property type="term" value="F:DNA-binding transcription factor activity, RNA polymerase II-specific"/>
    <property type="evidence" value="ECO:0007669"/>
    <property type="project" value="InterPro"/>
</dbReference>
<dbReference type="PANTHER" id="PTHR31069">
    <property type="entry name" value="OLEATE-ACTIVATED TRANSCRIPTION FACTOR 1-RELATED"/>
    <property type="match status" value="1"/>
</dbReference>
<feature type="compositionally biased region" description="Polar residues" evidence="5">
    <location>
        <begin position="1"/>
        <end position="16"/>
    </location>
</feature>
<keyword evidence="4" id="KW-0539">Nucleus</keyword>
<gene>
    <name evidence="7" type="ORF">BN980_GECA04s05796g</name>
</gene>
<feature type="region of interest" description="Disordered" evidence="5">
    <location>
        <begin position="91"/>
        <end position="110"/>
    </location>
</feature>
<dbReference type="InterPro" id="IPR050675">
    <property type="entry name" value="OAF3"/>
</dbReference>
<keyword evidence="3" id="KW-0804">Transcription</keyword>
<evidence type="ECO:0000313" key="7">
    <source>
        <dbReference type="EMBL" id="CDO53189.1"/>
    </source>
</evidence>
<dbReference type="CDD" id="cd00067">
    <property type="entry name" value="GAL4"/>
    <property type="match status" value="1"/>
</dbReference>
<evidence type="ECO:0000256" key="2">
    <source>
        <dbReference type="ARBA" id="ARBA00023125"/>
    </source>
</evidence>
<sequence length="110" mass="12616">MNNPSKQISFTQPNSDKTTDSKNSNFKSSTSRSDSSKRTFIDIFIGCWTCRRRGYKCDEGKPFCHNCSRLNLQCEGYGIRLKWQDDGYSRQRNKAKGCSNSVQVDRAQVD</sequence>
<dbReference type="GO" id="GO:0008270">
    <property type="term" value="F:zinc ion binding"/>
    <property type="evidence" value="ECO:0007669"/>
    <property type="project" value="InterPro"/>
</dbReference>
<accession>A0A0J9X7J8</accession>
<organism evidence="7 8">
    <name type="scientific">Geotrichum candidum</name>
    <name type="common">Oospora lactis</name>
    <name type="synonym">Dipodascus geotrichum</name>
    <dbReference type="NCBI Taxonomy" id="1173061"/>
    <lineage>
        <taxon>Eukaryota</taxon>
        <taxon>Fungi</taxon>
        <taxon>Dikarya</taxon>
        <taxon>Ascomycota</taxon>
        <taxon>Saccharomycotina</taxon>
        <taxon>Dipodascomycetes</taxon>
        <taxon>Dipodascales</taxon>
        <taxon>Dipodascaceae</taxon>
        <taxon>Geotrichum</taxon>
    </lineage>
</organism>
<dbReference type="Gene3D" id="4.10.240.10">
    <property type="entry name" value="Zn(2)-C6 fungal-type DNA-binding domain"/>
    <property type="match status" value="1"/>
</dbReference>
<dbReference type="Proteomes" id="UP000242525">
    <property type="component" value="Unassembled WGS sequence"/>
</dbReference>
<dbReference type="PANTHER" id="PTHR31069:SF32">
    <property type="entry name" value="ARGININE METABOLISM REGULATION PROTEIN II"/>
    <property type="match status" value="1"/>
</dbReference>
<dbReference type="SMART" id="SM00066">
    <property type="entry name" value="GAL4"/>
    <property type="match status" value="1"/>
</dbReference>
<dbReference type="InterPro" id="IPR036864">
    <property type="entry name" value="Zn2-C6_fun-type_DNA-bd_sf"/>
</dbReference>
<dbReference type="OrthoDB" id="4096904at2759"/>
<proteinExistence type="predicted"/>
<dbReference type="AlphaFoldDB" id="A0A0J9X7J8"/>
<keyword evidence="8" id="KW-1185">Reference proteome</keyword>
<evidence type="ECO:0000256" key="4">
    <source>
        <dbReference type="ARBA" id="ARBA00023242"/>
    </source>
</evidence>
<reference evidence="7" key="1">
    <citation type="submission" date="2014-03" db="EMBL/GenBank/DDBJ databases">
        <authorList>
            <person name="Casaregola S."/>
        </authorList>
    </citation>
    <scope>NUCLEOTIDE SEQUENCE [LARGE SCALE GENOMIC DNA]</scope>
    <source>
        <strain evidence="7">CLIB 918</strain>
    </source>
</reference>
<feature type="compositionally biased region" description="Low complexity" evidence="5">
    <location>
        <begin position="21"/>
        <end position="33"/>
    </location>
</feature>
<dbReference type="EMBL" id="CCBN010000004">
    <property type="protein sequence ID" value="CDO53189.1"/>
    <property type="molecule type" value="Genomic_DNA"/>
</dbReference>
<evidence type="ECO:0000313" key="8">
    <source>
        <dbReference type="Proteomes" id="UP000242525"/>
    </source>
</evidence>
<evidence type="ECO:0000256" key="5">
    <source>
        <dbReference type="SAM" id="MobiDB-lite"/>
    </source>
</evidence>
<evidence type="ECO:0000259" key="6">
    <source>
        <dbReference type="PROSITE" id="PS50048"/>
    </source>
</evidence>
<dbReference type="Pfam" id="PF00172">
    <property type="entry name" value="Zn_clus"/>
    <property type="match status" value="1"/>
</dbReference>
<feature type="region of interest" description="Disordered" evidence="5">
    <location>
        <begin position="1"/>
        <end position="35"/>
    </location>
</feature>
<dbReference type="InterPro" id="IPR001138">
    <property type="entry name" value="Zn2Cys6_DnaBD"/>
</dbReference>
<keyword evidence="1" id="KW-0805">Transcription regulation</keyword>
<evidence type="ECO:0000256" key="1">
    <source>
        <dbReference type="ARBA" id="ARBA00023015"/>
    </source>
</evidence>
<feature type="domain" description="Zn(2)-C6 fungal-type" evidence="6">
    <location>
        <begin position="46"/>
        <end position="74"/>
    </location>
</feature>
<dbReference type="GO" id="GO:0003677">
    <property type="term" value="F:DNA binding"/>
    <property type="evidence" value="ECO:0007669"/>
    <property type="project" value="UniProtKB-KW"/>
</dbReference>
<dbReference type="STRING" id="1173061.A0A0J9X7J8"/>
<dbReference type="SUPFAM" id="SSF57701">
    <property type="entry name" value="Zn2/Cys6 DNA-binding domain"/>
    <property type="match status" value="1"/>
</dbReference>
<comment type="caution">
    <text evidence="7">The sequence shown here is derived from an EMBL/GenBank/DDBJ whole genome shotgun (WGS) entry which is preliminary data.</text>
</comment>
<keyword evidence="2" id="KW-0238">DNA-binding</keyword>
<evidence type="ECO:0000256" key="3">
    <source>
        <dbReference type="ARBA" id="ARBA00023163"/>
    </source>
</evidence>
<name>A0A0J9X7J8_GEOCN</name>